<evidence type="ECO:0000256" key="1">
    <source>
        <dbReference type="SAM" id="MobiDB-lite"/>
    </source>
</evidence>
<dbReference type="Proteomes" id="UP000287651">
    <property type="component" value="Unassembled WGS sequence"/>
</dbReference>
<name>A0A426YVR6_ENSVE</name>
<evidence type="ECO:0000313" key="3">
    <source>
        <dbReference type="Proteomes" id="UP000287651"/>
    </source>
</evidence>
<feature type="compositionally biased region" description="Low complexity" evidence="1">
    <location>
        <begin position="60"/>
        <end position="74"/>
    </location>
</feature>
<sequence>MMDWIIPVRAWTCCVRPKNASGKTAGCIVPLPGDPQAAFPSLGWHSSPPPPRDHVLQKMSESSEGSFQLGSSSSVKCARAGHPRSPNLPRGGCDGQMALLLDPQATFPSLGWQLINSSSSRPCPVEEA</sequence>
<reference evidence="2 3" key="1">
    <citation type="journal article" date="2014" name="Agronomy (Basel)">
        <title>A Draft Genome Sequence for Ensete ventricosum, the Drought-Tolerant Tree Against Hunger.</title>
        <authorList>
            <person name="Harrison J."/>
            <person name="Moore K.A."/>
            <person name="Paszkiewicz K."/>
            <person name="Jones T."/>
            <person name="Grant M."/>
            <person name="Ambacheew D."/>
            <person name="Muzemil S."/>
            <person name="Studholme D.J."/>
        </authorList>
    </citation>
    <scope>NUCLEOTIDE SEQUENCE [LARGE SCALE GENOMIC DNA]</scope>
</reference>
<gene>
    <name evidence="2" type="ORF">B296_00039195</name>
</gene>
<accession>A0A426YVR6</accession>
<proteinExistence type="predicted"/>
<dbReference type="AlphaFoldDB" id="A0A426YVR6"/>
<comment type="caution">
    <text evidence="2">The sequence shown here is derived from an EMBL/GenBank/DDBJ whole genome shotgun (WGS) entry which is preliminary data.</text>
</comment>
<dbReference type="EMBL" id="AMZH03009909">
    <property type="protein sequence ID" value="RRT55827.1"/>
    <property type="molecule type" value="Genomic_DNA"/>
</dbReference>
<organism evidence="2 3">
    <name type="scientific">Ensete ventricosum</name>
    <name type="common">Abyssinian banana</name>
    <name type="synonym">Musa ensete</name>
    <dbReference type="NCBI Taxonomy" id="4639"/>
    <lineage>
        <taxon>Eukaryota</taxon>
        <taxon>Viridiplantae</taxon>
        <taxon>Streptophyta</taxon>
        <taxon>Embryophyta</taxon>
        <taxon>Tracheophyta</taxon>
        <taxon>Spermatophyta</taxon>
        <taxon>Magnoliopsida</taxon>
        <taxon>Liliopsida</taxon>
        <taxon>Zingiberales</taxon>
        <taxon>Musaceae</taxon>
        <taxon>Ensete</taxon>
    </lineage>
</organism>
<evidence type="ECO:0000313" key="2">
    <source>
        <dbReference type="EMBL" id="RRT55827.1"/>
    </source>
</evidence>
<protein>
    <submittedName>
        <fullName evidence="2">Uncharacterized protein</fullName>
    </submittedName>
</protein>
<feature type="region of interest" description="Disordered" evidence="1">
    <location>
        <begin position="39"/>
        <end position="93"/>
    </location>
</feature>